<dbReference type="InterPro" id="IPR034660">
    <property type="entry name" value="DinB/YfiT-like"/>
</dbReference>
<reference evidence="3 4" key="1">
    <citation type="submission" date="2022-11" db="EMBL/GenBank/DDBJ databases">
        <title>Draft genome sequence of Saccharopolyspora sp. WRP15-2 isolated from rhizosphere soils of wild rice in Thailand.</title>
        <authorList>
            <person name="Duangmal K."/>
            <person name="Kammanee S."/>
            <person name="Muangham S."/>
        </authorList>
    </citation>
    <scope>NUCLEOTIDE SEQUENCE [LARGE SCALE GENOMIC DNA]</scope>
    <source>
        <strain evidence="3 4">WRP15-2</strain>
    </source>
</reference>
<gene>
    <name evidence="3" type="ORF">OU415_33775</name>
</gene>
<feature type="domain" description="Mycothiol-dependent maleylpyruvate isomerase metal-binding" evidence="2">
    <location>
        <begin position="12"/>
        <end position="147"/>
    </location>
</feature>
<dbReference type="RefSeq" id="WP_270953637.1">
    <property type="nucleotide sequence ID" value="NZ_JAQGLA010000101.1"/>
</dbReference>
<evidence type="ECO:0000259" key="2">
    <source>
        <dbReference type="Pfam" id="PF11716"/>
    </source>
</evidence>
<dbReference type="SUPFAM" id="SSF109854">
    <property type="entry name" value="DinB/YfiT-like putative metalloenzymes"/>
    <property type="match status" value="1"/>
</dbReference>
<sequence length="263" mass="28420">MSESDNPILADLRAENAELDAVVAALDSEQWATPTPAEGWTIAHQIAHLTWTDAKAHRAVTAPDEFREDVRTATIPLGDAVDAGAAEGARQDPRELLERWRTGRADLQRALTSAPADLRVPWFGPPMKVPSMATARIMEIWAHGQDVFDALGLHREPTARLRNVAHLGVRTLGFAFALHDLPVPADPVRVELTAPDGGLWTWGPPDAPNRVTGPALDFCLLVTQRRHRDDLAVTATGTTAEQWLPIAQAFAGAPGSGRPSEVS</sequence>
<dbReference type="InterPro" id="IPR017518">
    <property type="entry name" value="CHP03084"/>
</dbReference>
<evidence type="ECO:0000313" key="3">
    <source>
        <dbReference type="EMBL" id="MDA3630439.1"/>
    </source>
</evidence>
<keyword evidence="4" id="KW-1185">Reference proteome</keyword>
<dbReference type="NCBIfam" id="TIGR03083">
    <property type="entry name" value="maleylpyruvate isomerase family mycothiol-dependent enzyme"/>
    <property type="match status" value="1"/>
</dbReference>
<comment type="caution">
    <text evidence="3">The sequence shown here is derived from an EMBL/GenBank/DDBJ whole genome shotgun (WGS) entry which is preliminary data.</text>
</comment>
<organism evidence="3 4">
    <name type="scientific">Saccharopolyspora oryzae</name>
    <dbReference type="NCBI Taxonomy" id="2997343"/>
    <lineage>
        <taxon>Bacteria</taxon>
        <taxon>Bacillati</taxon>
        <taxon>Actinomycetota</taxon>
        <taxon>Actinomycetes</taxon>
        <taxon>Pseudonocardiales</taxon>
        <taxon>Pseudonocardiaceae</taxon>
        <taxon>Saccharopolyspora</taxon>
    </lineage>
</organism>
<dbReference type="Pfam" id="PF08608">
    <property type="entry name" value="Wyosine_form"/>
    <property type="match status" value="1"/>
</dbReference>
<dbReference type="InterPro" id="IPR017517">
    <property type="entry name" value="Maleyloyr_isom"/>
</dbReference>
<dbReference type="NCBIfam" id="TIGR03084">
    <property type="entry name" value="TIGR03084 family metal-binding protein"/>
    <property type="match status" value="1"/>
</dbReference>
<dbReference type="Proteomes" id="UP001210380">
    <property type="component" value="Unassembled WGS sequence"/>
</dbReference>
<feature type="domain" description="tRNA wybutosine-synthesis" evidence="1">
    <location>
        <begin position="184"/>
        <end position="235"/>
    </location>
</feature>
<evidence type="ECO:0000313" key="4">
    <source>
        <dbReference type="Proteomes" id="UP001210380"/>
    </source>
</evidence>
<protein>
    <submittedName>
        <fullName evidence="3">TIGR03084 family metal-binding protein</fullName>
    </submittedName>
</protein>
<accession>A0ABT4V8Z8</accession>
<dbReference type="EMBL" id="JAQGLA010000101">
    <property type="protein sequence ID" value="MDA3630439.1"/>
    <property type="molecule type" value="Genomic_DNA"/>
</dbReference>
<dbReference type="InterPro" id="IPR013917">
    <property type="entry name" value="tRNA_wybutosine-synth"/>
</dbReference>
<dbReference type="InterPro" id="IPR024344">
    <property type="entry name" value="MDMPI_metal-binding"/>
</dbReference>
<dbReference type="Gene3D" id="1.20.120.450">
    <property type="entry name" value="dinb family like domain"/>
    <property type="match status" value="1"/>
</dbReference>
<evidence type="ECO:0000259" key="1">
    <source>
        <dbReference type="Pfam" id="PF08608"/>
    </source>
</evidence>
<proteinExistence type="predicted"/>
<dbReference type="Pfam" id="PF11716">
    <property type="entry name" value="MDMPI_N"/>
    <property type="match status" value="1"/>
</dbReference>
<name>A0ABT4V8Z8_9PSEU</name>